<dbReference type="PANTHER" id="PTHR46558:SF4">
    <property type="entry name" value="DNA-BIDING PHAGE PROTEIN"/>
    <property type="match status" value="1"/>
</dbReference>
<sequence length="259" mass="30277">MLSKFIKQQRKKHNLTQDFLASKIGVSRPTYVQIEQGERDLTITEARKLSDIFGIVFDDFVQGKDTSAMVEIKKSVKKTKKDKQEMRISVPQKNLEKFKEVLLYVLSKVGGKPNVGEAVVYKLLYFIDFDFYEKFEEQLIGATYIKNHYGPTPVEFKTIIDDMIKNGEVVKVEGKYFNYPQRKYLPIREPDLTKLKDARELRHIDEVIARLGDKNATELSEYSHEDTPWLVAKENQPLDYEAVFYRTPKTSVRNYDEQN</sequence>
<proteinExistence type="predicted"/>
<dbReference type="InterPro" id="IPR025272">
    <property type="entry name" value="SocA_Panacea"/>
</dbReference>
<name>A0A1G1Z4S0_9BACT</name>
<dbReference type="GO" id="GO:0003677">
    <property type="term" value="F:DNA binding"/>
    <property type="evidence" value="ECO:0007669"/>
    <property type="project" value="UniProtKB-KW"/>
</dbReference>
<comment type="caution">
    <text evidence="3">The sequence shown here is derived from an EMBL/GenBank/DDBJ whole genome shotgun (WGS) entry which is preliminary data.</text>
</comment>
<dbReference type="Gene3D" id="1.10.260.40">
    <property type="entry name" value="lambda repressor-like DNA-binding domains"/>
    <property type="match status" value="1"/>
</dbReference>
<feature type="domain" description="HTH cro/C1-type" evidence="2">
    <location>
        <begin position="6"/>
        <end position="60"/>
    </location>
</feature>
<protein>
    <submittedName>
        <fullName evidence="3">Repressor protein</fullName>
    </submittedName>
</protein>
<evidence type="ECO:0000259" key="2">
    <source>
        <dbReference type="PROSITE" id="PS50943"/>
    </source>
</evidence>
<organism evidence="3 4">
    <name type="scientific">Candidatus Colwellbacteria bacterium RIFCSPHIGHO2_12_FULL_44_17</name>
    <dbReference type="NCBI Taxonomy" id="1797689"/>
    <lineage>
        <taxon>Bacteria</taxon>
        <taxon>Candidatus Colwelliibacteriota</taxon>
    </lineage>
</organism>
<keyword evidence="1" id="KW-0238">DNA-binding</keyword>
<reference evidence="3 4" key="1">
    <citation type="journal article" date="2016" name="Nat. Commun.">
        <title>Thousands of microbial genomes shed light on interconnected biogeochemical processes in an aquifer system.</title>
        <authorList>
            <person name="Anantharaman K."/>
            <person name="Brown C.T."/>
            <person name="Hug L.A."/>
            <person name="Sharon I."/>
            <person name="Castelle C.J."/>
            <person name="Probst A.J."/>
            <person name="Thomas B.C."/>
            <person name="Singh A."/>
            <person name="Wilkins M.J."/>
            <person name="Karaoz U."/>
            <person name="Brodie E.L."/>
            <person name="Williams K.H."/>
            <person name="Hubbard S.S."/>
            <person name="Banfield J.F."/>
        </authorList>
    </citation>
    <scope>NUCLEOTIDE SEQUENCE [LARGE SCALE GENOMIC DNA]</scope>
</reference>
<dbReference type="InterPro" id="IPR001387">
    <property type="entry name" value="Cro/C1-type_HTH"/>
</dbReference>
<dbReference type="SMART" id="SM00530">
    <property type="entry name" value="HTH_XRE"/>
    <property type="match status" value="1"/>
</dbReference>
<evidence type="ECO:0000313" key="3">
    <source>
        <dbReference type="EMBL" id="OGY59429.1"/>
    </source>
</evidence>
<dbReference type="PROSITE" id="PS50943">
    <property type="entry name" value="HTH_CROC1"/>
    <property type="match status" value="1"/>
</dbReference>
<dbReference type="STRING" id="1797689.A3F24_00825"/>
<dbReference type="PANTHER" id="PTHR46558">
    <property type="entry name" value="TRACRIPTIONAL REGULATORY PROTEIN-RELATED-RELATED"/>
    <property type="match status" value="1"/>
</dbReference>
<accession>A0A1G1Z4S0</accession>
<dbReference type="InterPro" id="IPR010982">
    <property type="entry name" value="Lambda_DNA-bd_dom_sf"/>
</dbReference>
<dbReference type="CDD" id="cd00093">
    <property type="entry name" value="HTH_XRE"/>
    <property type="match status" value="1"/>
</dbReference>
<dbReference type="Proteomes" id="UP000178515">
    <property type="component" value="Unassembled WGS sequence"/>
</dbReference>
<dbReference type="Pfam" id="PF13274">
    <property type="entry name" value="SocA_Panacea"/>
    <property type="match status" value="1"/>
</dbReference>
<gene>
    <name evidence="3" type="ORF">A3F24_00825</name>
</gene>
<dbReference type="EMBL" id="MHIX01000015">
    <property type="protein sequence ID" value="OGY59429.1"/>
    <property type="molecule type" value="Genomic_DNA"/>
</dbReference>
<evidence type="ECO:0000313" key="4">
    <source>
        <dbReference type="Proteomes" id="UP000178515"/>
    </source>
</evidence>
<dbReference type="SUPFAM" id="SSF47413">
    <property type="entry name" value="lambda repressor-like DNA-binding domains"/>
    <property type="match status" value="1"/>
</dbReference>
<dbReference type="Pfam" id="PF01381">
    <property type="entry name" value="HTH_3"/>
    <property type="match status" value="1"/>
</dbReference>
<evidence type="ECO:0000256" key="1">
    <source>
        <dbReference type="ARBA" id="ARBA00023125"/>
    </source>
</evidence>
<dbReference type="AlphaFoldDB" id="A0A1G1Z4S0"/>